<sequence>MTARPTSKGEPPHYWHDARDDHATGRSPLACAASEREASYMLPQLLCSPECASLPRSADRPGE</sequence>
<feature type="compositionally biased region" description="Basic and acidic residues" evidence="1">
    <location>
        <begin position="10"/>
        <end position="24"/>
    </location>
</feature>
<accession>A0A1H2ZA32</accession>
<dbReference type="Proteomes" id="UP000243778">
    <property type="component" value="Unassembled WGS sequence"/>
</dbReference>
<reference evidence="3" key="1">
    <citation type="submission" date="2016-10" db="EMBL/GenBank/DDBJ databases">
        <authorList>
            <person name="Varghese N."/>
            <person name="Submissions S."/>
        </authorList>
    </citation>
    <scope>NUCLEOTIDE SEQUENCE [LARGE SCALE GENOMIC DNA]</scope>
    <source>
        <strain evidence="3">NRRL B-59562</strain>
    </source>
</reference>
<keyword evidence="3" id="KW-1185">Reference proteome</keyword>
<evidence type="ECO:0000313" key="3">
    <source>
        <dbReference type="Proteomes" id="UP000243778"/>
    </source>
</evidence>
<evidence type="ECO:0000256" key="1">
    <source>
        <dbReference type="SAM" id="MobiDB-lite"/>
    </source>
</evidence>
<gene>
    <name evidence="2" type="ORF">SAMN05216287_2225</name>
</gene>
<dbReference type="EMBL" id="FNNU01000003">
    <property type="protein sequence ID" value="SDX14363.1"/>
    <property type="molecule type" value="Genomic_DNA"/>
</dbReference>
<name>A0A1H2ZA32_9PSED</name>
<evidence type="ECO:0000313" key="2">
    <source>
        <dbReference type="EMBL" id="SDX14363.1"/>
    </source>
</evidence>
<proteinExistence type="predicted"/>
<protein>
    <submittedName>
        <fullName evidence="2">Uncharacterized protein</fullName>
    </submittedName>
</protein>
<feature type="region of interest" description="Disordered" evidence="1">
    <location>
        <begin position="1"/>
        <end position="26"/>
    </location>
</feature>
<dbReference type="AlphaFoldDB" id="A0A1H2ZA32"/>
<organism evidence="2 3">
    <name type="scientific">Pseudomonas kuykendallii</name>
    <dbReference type="NCBI Taxonomy" id="1007099"/>
    <lineage>
        <taxon>Bacteria</taxon>
        <taxon>Pseudomonadati</taxon>
        <taxon>Pseudomonadota</taxon>
        <taxon>Gammaproteobacteria</taxon>
        <taxon>Pseudomonadales</taxon>
        <taxon>Pseudomonadaceae</taxon>
        <taxon>Pseudomonas</taxon>
    </lineage>
</organism>
<dbReference type="STRING" id="1007099.SAMN05216287_2225"/>